<keyword evidence="3" id="KW-1185">Reference proteome</keyword>
<dbReference type="Proteomes" id="UP001597189">
    <property type="component" value="Unassembled WGS sequence"/>
</dbReference>
<keyword evidence="1" id="KW-0732">Signal</keyword>
<organism evidence="2 3">
    <name type="scientific">Levilactobacillus lanxiensis</name>
    <dbReference type="NCBI Taxonomy" id="2799568"/>
    <lineage>
        <taxon>Bacteria</taxon>
        <taxon>Bacillati</taxon>
        <taxon>Bacillota</taxon>
        <taxon>Bacilli</taxon>
        <taxon>Lactobacillales</taxon>
        <taxon>Lactobacillaceae</taxon>
        <taxon>Levilactobacillus</taxon>
    </lineage>
</organism>
<evidence type="ECO:0000313" key="3">
    <source>
        <dbReference type="Proteomes" id="UP001597189"/>
    </source>
</evidence>
<proteinExistence type="predicted"/>
<dbReference type="EMBL" id="JBHTOD010000003">
    <property type="protein sequence ID" value="MFD1455148.1"/>
    <property type="molecule type" value="Genomic_DNA"/>
</dbReference>
<feature type="chain" id="PRO_5045536625" evidence="1">
    <location>
        <begin position="29"/>
        <end position="142"/>
    </location>
</feature>
<gene>
    <name evidence="2" type="ORF">ACFQ44_05510</name>
</gene>
<dbReference type="RefSeq" id="WP_203643745.1">
    <property type="nucleotide sequence ID" value="NZ_BOLN01000003.1"/>
</dbReference>
<comment type="caution">
    <text evidence="2">The sequence shown here is derived from an EMBL/GenBank/DDBJ whole genome shotgun (WGS) entry which is preliminary data.</text>
</comment>
<accession>A0ABW4D3J7</accession>
<reference evidence="3" key="1">
    <citation type="journal article" date="2019" name="Int. J. Syst. Evol. Microbiol.">
        <title>The Global Catalogue of Microorganisms (GCM) 10K type strain sequencing project: providing services to taxonomists for standard genome sequencing and annotation.</title>
        <authorList>
            <consortium name="The Broad Institute Genomics Platform"/>
            <consortium name="The Broad Institute Genome Sequencing Center for Infectious Disease"/>
            <person name="Wu L."/>
            <person name="Ma J."/>
        </authorList>
    </citation>
    <scope>NUCLEOTIDE SEQUENCE [LARGE SCALE GENOMIC DNA]</scope>
    <source>
        <strain evidence="3">CCM 8979</strain>
    </source>
</reference>
<evidence type="ECO:0000313" key="2">
    <source>
        <dbReference type="EMBL" id="MFD1455148.1"/>
    </source>
</evidence>
<protein>
    <submittedName>
        <fullName evidence="2">Uncharacterized protein</fullName>
    </submittedName>
</protein>
<feature type="signal peptide" evidence="1">
    <location>
        <begin position="1"/>
        <end position="28"/>
    </location>
</feature>
<evidence type="ECO:0000256" key="1">
    <source>
        <dbReference type="SAM" id="SignalP"/>
    </source>
</evidence>
<name>A0ABW4D3J7_9LACO</name>
<sequence length="142" mass="16079">MKKLLALAAISLSIGLPLALNAPTTAHAAKWHQGTPKVLRGTWERNKRAGQGKYAFNAKLGVKITKKGLNSYWIGDPLVLGKMKYRKTSQHVYVLKGIEMINSLKPYQVRIRRVGNRLKYQEYQLIKGHGHYTKATAWLPKK</sequence>